<dbReference type="GeneID" id="10277219"/>
<reference evidence="5 6" key="2">
    <citation type="journal article" date="2014" name="Int. J. Syst. Evol. Microbiol.">
        <title>Methanobacterium paludis sp. nov. and a novel strain of Methanobacterium lacus isolated from northern peatlands.</title>
        <authorList>
            <person name="Cadillo-Quiroz H."/>
            <person name="Brauer S.L."/>
            <person name="Goodson N."/>
            <person name="Yavitt J.B."/>
            <person name="Zinder S.H."/>
        </authorList>
    </citation>
    <scope>NUCLEOTIDE SEQUENCE [LARGE SCALE GENOMIC DNA]</scope>
    <source>
        <strain evidence="5 6">AL-21</strain>
    </source>
</reference>
<dbReference type="InterPro" id="IPR055270">
    <property type="entry name" value="Glyco_tran_10_C"/>
</dbReference>
<dbReference type="AlphaFoldDB" id="F0TB71"/>
<feature type="domain" description="Fucosyltransferase C-terminal" evidence="4">
    <location>
        <begin position="227"/>
        <end position="307"/>
    </location>
</feature>
<keyword evidence="6" id="KW-1185">Reference proteome</keyword>
<dbReference type="InterPro" id="IPR001503">
    <property type="entry name" value="Glyco_trans_10"/>
</dbReference>
<evidence type="ECO:0000313" key="5">
    <source>
        <dbReference type="EMBL" id="ADZ09022.1"/>
    </source>
</evidence>
<dbReference type="SUPFAM" id="SSF53756">
    <property type="entry name" value="UDP-Glycosyltransferase/glycogen phosphorylase"/>
    <property type="match status" value="1"/>
</dbReference>
<comment type="similarity">
    <text evidence="1">Belongs to the glycosyltransferase 10 family.</text>
</comment>
<accession>F0TB71</accession>
<dbReference type="Pfam" id="PF00852">
    <property type="entry name" value="Glyco_transf_10"/>
    <property type="match status" value="1"/>
</dbReference>
<organism evidence="5 6">
    <name type="scientific">Methanobacterium lacus (strain AL-21)</name>
    <dbReference type="NCBI Taxonomy" id="877455"/>
    <lineage>
        <taxon>Archaea</taxon>
        <taxon>Methanobacteriati</taxon>
        <taxon>Methanobacteriota</taxon>
        <taxon>Methanomada group</taxon>
        <taxon>Methanobacteria</taxon>
        <taxon>Methanobacteriales</taxon>
        <taxon>Methanobacteriaceae</taxon>
        <taxon>Methanobacterium</taxon>
    </lineage>
</organism>
<dbReference type="KEGG" id="mel:Metbo_0771"/>
<keyword evidence="3" id="KW-0808">Transferase</keyword>
<dbReference type="Proteomes" id="UP000007490">
    <property type="component" value="Chromosome"/>
</dbReference>
<dbReference type="OrthoDB" id="387597at2157"/>
<evidence type="ECO:0000256" key="3">
    <source>
        <dbReference type="ARBA" id="ARBA00022679"/>
    </source>
</evidence>
<keyword evidence="2" id="KW-0328">Glycosyltransferase</keyword>
<proteinExistence type="inferred from homology"/>
<name>F0TB71_METLA</name>
<dbReference type="PANTHER" id="PTHR11929:SF194">
    <property type="entry name" value="ALPHA-(1,3)-FUCOSYLTRANSFERASE 10"/>
    <property type="match status" value="1"/>
</dbReference>
<evidence type="ECO:0000256" key="2">
    <source>
        <dbReference type="ARBA" id="ARBA00022676"/>
    </source>
</evidence>
<evidence type="ECO:0000256" key="1">
    <source>
        <dbReference type="ARBA" id="ARBA00008919"/>
    </source>
</evidence>
<dbReference type="GO" id="GO:0016020">
    <property type="term" value="C:membrane"/>
    <property type="evidence" value="ECO:0007669"/>
    <property type="project" value="InterPro"/>
</dbReference>
<dbReference type="RefSeq" id="WP_013644373.1">
    <property type="nucleotide sequence ID" value="NC_015216.1"/>
</dbReference>
<protein>
    <recommendedName>
        <fullName evidence="4">Fucosyltransferase C-terminal domain-containing protein</fullName>
    </recommendedName>
</protein>
<gene>
    <name evidence="5" type="ordered locus">Metbo_0771</name>
</gene>
<dbReference type="InterPro" id="IPR038577">
    <property type="entry name" value="GT10-like_C_sf"/>
</dbReference>
<evidence type="ECO:0000259" key="4">
    <source>
        <dbReference type="Pfam" id="PF00852"/>
    </source>
</evidence>
<dbReference type="GO" id="GO:0008417">
    <property type="term" value="F:fucosyltransferase activity"/>
    <property type="evidence" value="ECO:0007669"/>
    <property type="project" value="InterPro"/>
</dbReference>
<reference evidence="6" key="1">
    <citation type="submission" date="2011-02" db="EMBL/GenBank/DDBJ databases">
        <title>Complete sequence of Methanobacterium sp. AL-21.</title>
        <authorList>
            <consortium name="US DOE Joint Genome Institute"/>
            <person name="Lucas S."/>
            <person name="Copeland A."/>
            <person name="Lapidus A."/>
            <person name="Cheng J.-F."/>
            <person name="Goodwin L."/>
            <person name="Pitluck S."/>
            <person name="Chertkov O."/>
            <person name="Detter J.C."/>
            <person name="Han C."/>
            <person name="Tapia R."/>
            <person name="Land M."/>
            <person name="Hauser L."/>
            <person name="Kyrpides N."/>
            <person name="Ivanova N."/>
            <person name="Mikhailova N."/>
            <person name="Pagani I."/>
            <person name="Cadillo-Quiroz H."/>
            <person name="Imachi H."/>
            <person name="Zinder S."/>
            <person name="Liu W."/>
            <person name="Woyke T."/>
        </authorList>
    </citation>
    <scope>NUCLEOTIDE SEQUENCE [LARGE SCALE GENOMIC DNA]</scope>
    <source>
        <strain evidence="6">AL-21</strain>
    </source>
</reference>
<dbReference type="Gene3D" id="3.40.50.11660">
    <property type="entry name" value="Glycosyl transferase family 10, C-terminal domain"/>
    <property type="match status" value="1"/>
</dbReference>
<dbReference type="EMBL" id="CP002551">
    <property type="protein sequence ID" value="ADZ09022.1"/>
    <property type="molecule type" value="Genomic_DNA"/>
</dbReference>
<sequence>MNVGFYNYYENCNKNRMFEDPSAHTVGDNLTYPFVHLFKTAQDAGINISTIDTNPLESYDKIFFFDFPKEDNIYFKQLVEVGHDNLYLFIYESEIVMPNNWDKSNYKYFKKVFTWNYEMVDDKKIFQYYFPIKVLKTNDFDVNKKNKLCAMVASNKFNYHPLELYSARLEALRWFERYHPEDFDLYGYGWEEQAKETLSTHWSTEEGIKRRNARPKEDPYISYRGSVDSKIETLKNYKFSICYENARDIPGYLTEKIFDSFFAGCIPIYWGEPNIKDFIPTETFIDKRDFDSYPELYDHIKNMSNEEYMNRISAIKEFVLSDGIYPYGEENFTRIVMNEIQSKEDQESSTSLVNQLIKIFKRT</sequence>
<dbReference type="STRING" id="877455.Metbo_0771"/>
<evidence type="ECO:0000313" key="6">
    <source>
        <dbReference type="Proteomes" id="UP000007490"/>
    </source>
</evidence>
<dbReference type="PANTHER" id="PTHR11929">
    <property type="entry name" value="ALPHA- 1,3 -FUCOSYLTRANSFERASE"/>
    <property type="match status" value="1"/>
</dbReference>
<dbReference type="eggNOG" id="ENOG502N58Z">
    <property type="taxonomic scope" value="Archaea"/>
</dbReference>
<dbReference type="HOGENOM" id="CLU_056490_0_0_2"/>